<dbReference type="AlphaFoldDB" id="A0A2R6Q7J5"/>
<reference evidence="1 2" key="1">
    <citation type="submission" date="2018-02" db="EMBL/GenBank/DDBJ databases">
        <title>Genome sequence of the basidiomycete white-rot fungus Phlebia centrifuga.</title>
        <authorList>
            <person name="Granchi Z."/>
            <person name="Peng M."/>
            <person name="de Vries R.P."/>
            <person name="Hilden K."/>
            <person name="Makela M.R."/>
            <person name="Grigoriev I."/>
            <person name="Riley R."/>
        </authorList>
    </citation>
    <scope>NUCLEOTIDE SEQUENCE [LARGE SCALE GENOMIC DNA]</scope>
    <source>
        <strain evidence="1 2">FBCC195</strain>
    </source>
</reference>
<sequence>MSDTDADSTEIDQYIDLYRRLLVENYCILATSGMCKRCLMLERCQLVAPDGSYLL</sequence>
<accession>A0A2R6Q7J5</accession>
<comment type="caution">
    <text evidence="1">The sequence shown here is derived from an EMBL/GenBank/DDBJ whole genome shotgun (WGS) entry which is preliminary data.</text>
</comment>
<dbReference type="EMBL" id="MLYV02000384">
    <property type="protein sequence ID" value="PSS03522.1"/>
    <property type="molecule type" value="Genomic_DNA"/>
</dbReference>
<keyword evidence="2" id="KW-1185">Reference proteome</keyword>
<evidence type="ECO:0000313" key="1">
    <source>
        <dbReference type="EMBL" id="PSS03522.1"/>
    </source>
</evidence>
<protein>
    <submittedName>
        <fullName evidence="1">Uncharacterized protein</fullName>
    </submittedName>
</protein>
<gene>
    <name evidence="1" type="ORF">PHLCEN_2v3974</name>
</gene>
<proteinExistence type="predicted"/>
<dbReference type="Proteomes" id="UP000186601">
    <property type="component" value="Unassembled WGS sequence"/>
</dbReference>
<name>A0A2R6Q7J5_9APHY</name>
<organism evidence="1 2">
    <name type="scientific">Hermanssonia centrifuga</name>
    <dbReference type="NCBI Taxonomy" id="98765"/>
    <lineage>
        <taxon>Eukaryota</taxon>
        <taxon>Fungi</taxon>
        <taxon>Dikarya</taxon>
        <taxon>Basidiomycota</taxon>
        <taxon>Agaricomycotina</taxon>
        <taxon>Agaricomycetes</taxon>
        <taxon>Polyporales</taxon>
        <taxon>Meruliaceae</taxon>
        <taxon>Hermanssonia</taxon>
    </lineage>
</organism>
<evidence type="ECO:0000313" key="2">
    <source>
        <dbReference type="Proteomes" id="UP000186601"/>
    </source>
</evidence>